<dbReference type="PANTHER" id="PTHR10443">
    <property type="entry name" value="MICROSOMAL DIPEPTIDASE"/>
    <property type="match status" value="1"/>
</dbReference>
<dbReference type="InterPro" id="IPR008257">
    <property type="entry name" value="Pept_M19"/>
</dbReference>
<evidence type="ECO:0000313" key="2">
    <source>
        <dbReference type="EMBL" id="SUD30359.1"/>
    </source>
</evidence>
<dbReference type="SUPFAM" id="SSF51556">
    <property type="entry name" value="Metallo-dependent hydrolases"/>
    <property type="match status" value="1"/>
</dbReference>
<dbReference type="Pfam" id="PF01244">
    <property type="entry name" value="Peptidase_M19"/>
    <property type="match status" value="1"/>
</dbReference>
<keyword evidence="1" id="KW-1133">Transmembrane helix</keyword>
<dbReference type="PANTHER" id="PTHR10443:SF12">
    <property type="entry name" value="DIPEPTIDASE"/>
    <property type="match status" value="1"/>
</dbReference>
<proteinExistence type="predicted"/>
<keyword evidence="1" id="KW-0812">Transmembrane</keyword>
<dbReference type="CDD" id="cd01301">
    <property type="entry name" value="rDP_like"/>
    <property type="match status" value="1"/>
</dbReference>
<reference evidence="2 3" key="1">
    <citation type="submission" date="2018-06" db="EMBL/GenBank/DDBJ databases">
        <authorList>
            <consortium name="Pathogen Informatics"/>
            <person name="Doyle S."/>
        </authorList>
    </citation>
    <scope>NUCLEOTIDE SEQUENCE [LARGE SCALE GENOMIC DNA]</scope>
    <source>
        <strain evidence="2 3">NCTC10392</strain>
    </source>
</reference>
<accession>A0A379IC26</accession>
<dbReference type="InterPro" id="IPR032466">
    <property type="entry name" value="Metal_Hydrolase"/>
</dbReference>
<protein>
    <submittedName>
        <fullName evidence="2">Dipeptidase</fullName>
    </submittedName>
</protein>
<dbReference type="Proteomes" id="UP000255125">
    <property type="component" value="Unassembled WGS sequence"/>
</dbReference>
<keyword evidence="1" id="KW-0472">Membrane</keyword>
<dbReference type="Gene3D" id="3.20.20.140">
    <property type="entry name" value="Metal-dependent hydrolases"/>
    <property type="match status" value="1"/>
</dbReference>
<feature type="transmembrane region" description="Helical" evidence="1">
    <location>
        <begin position="41"/>
        <end position="63"/>
    </location>
</feature>
<evidence type="ECO:0000256" key="1">
    <source>
        <dbReference type="SAM" id="Phobius"/>
    </source>
</evidence>
<name>A0A379IC26_PSEFL</name>
<gene>
    <name evidence="2" type="primary">pvdM</name>
    <name evidence="2" type="ORF">NCTC10392_02277</name>
</gene>
<dbReference type="EMBL" id="UGUS01000002">
    <property type="protein sequence ID" value="SUD30359.1"/>
    <property type="molecule type" value="Genomic_DNA"/>
</dbReference>
<dbReference type="Gene3D" id="1.10.287.650">
    <property type="entry name" value="L27 domain"/>
    <property type="match status" value="1"/>
</dbReference>
<organism evidence="2 3">
    <name type="scientific">Pseudomonas fluorescens</name>
    <dbReference type="NCBI Taxonomy" id="294"/>
    <lineage>
        <taxon>Bacteria</taxon>
        <taxon>Pseudomonadati</taxon>
        <taxon>Pseudomonadota</taxon>
        <taxon>Gammaproteobacteria</taxon>
        <taxon>Pseudomonadales</taxon>
        <taxon>Pseudomonadaceae</taxon>
        <taxon>Pseudomonas</taxon>
    </lineage>
</organism>
<dbReference type="GO" id="GO:0006508">
    <property type="term" value="P:proteolysis"/>
    <property type="evidence" value="ECO:0007669"/>
    <property type="project" value="InterPro"/>
</dbReference>
<dbReference type="AlphaFoldDB" id="A0A379IC26"/>
<evidence type="ECO:0000313" key="3">
    <source>
        <dbReference type="Proteomes" id="UP000255125"/>
    </source>
</evidence>
<sequence>MGGLNFPDLRSFFPDSKGPLRLHLKGEPTEMAMTKPRSKKALYIGLPLALAIAAGAGLAWNHWFGGNAGYPLEVIKQANELQDRLLSFDSHITVPLDFGTAGHEADKDGSGQFDLAKASRGRLSGAALTIFGWPELWNGPNAPHKPTPGFVDEARHQQEVRYKIIAGMVRDFPNQVGIAYTPADFRRLHGEGKFAIFISMLNAYPLGHDLNLLDMWTARGMRMFGFSYIGNNSWADSSRPLPFFNDSPDALGGLSAIGKQAVQRLNDLGVIIDVSQMSTTALEQVAQLSRTPMVASHSAPRASVDIPRNLSDKELQLIKNSGGVVHVVAFGGYLRPLSQPIQDKLNALRARFDLPSLPNLAMALMPGDPIIAAWPEQKFGEYASELYAILEEEPKASLKDLGDAIDYTVRKIGIDHVGIASDFNEGGGVKGWNDVSEVRNVTAELITRGYSEADIAKLWGGNFLRVWEQVQKAAKPGVLPSEQLP</sequence>
<dbReference type="GO" id="GO:0070573">
    <property type="term" value="F:metallodipeptidase activity"/>
    <property type="evidence" value="ECO:0007669"/>
    <property type="project" value="InterPro"/>
</dbReference>
<dbReference type="PROSITE" id="PS51365">
    <property type="entry name" value="RENAL_DIPEPTIDASE_2"/>
    <property type="match status" value="1"/>
</dbReference>